<dbReference type="EMBL" id="JBHSFY010000012">
    <property type="protein sequence ID" value="MFC4479038.1"/>
    <property type="molecule type" value="Genomic_DNA"/>
</dbReference>
<organism evidence="1 2">
    <name type="scientific">Flavobacterium chungangensis</name>
    <dbReference type="NCBI Taxonomy" id="2708132"/>
    <lineage>
        <taxon>Bacteria</taxon>
        <taxon>Pseudomonadati</taxon>
        <taxon>Bacteroidota</taxon>
        <taxon>Flavobacteriia</taxon>
        <taxon>Flavobacteriales</taxon>
        <taxon>Flavobacteriaceae</taxon>
        <taxon>Flavobacterium</taxon>
    </lineage>
</organism>
<dbReference type="Proteomes" id="UP001596003">
    <property type="component" value="Unassembled WGS sequence"/>
</dbReference>
<evidence type="ECO:0000313" key="1">
    <source>
        <dbReference type="EMBL" id="MFC4479038.1"/>
    </source>
</evidence>
<proteinExistence type="predicted"/>
<protein>
    <submittedName>
        <fullName evidence="1">Uncharacterized protein</fullName>
    </submittedName>
</protein>
<evidence type="ECO:0000313" key="2">
    <source>
        <dbReference type="Proteomes" id="UP001596003"/>
    </source>
</evidence>
<reference evidence="2" key="1">
    <citation type="journal article" date="2019" name="Int. J. Syst. Evol. Microbiol.">
        <title>The Global Catalogue of Microorganisms (GCM) 10K type strain sequencing project: providing services to taxonomists for standard genome sequencing and annotation.</title>
        <authorList>
            <consortium name="The Broad Institute Genomics Platform"/>
            <consortium name="The Broad Institute Genome Sequencing Center for Infectious Disease"/>
            <person name="Wu L."/>
            <person name="Ma J."/>
        </authorList>
    </citation>
    <scope>NUCLEOTIDE SEQUENCE [LARGE SCALE GENOMIC DNA]</scope>
    <source>
        <strain evidence="2">NBRC 103627</strain>
    </source>
</reference>
<name>A0ABV8ZH11_9FLAO</name>
<gene>
    <name evidence="1" type="ORF">ACFO3N_18320</name>
</gene>
<sequence length="127" mass="14719">MTAEQELEVDAYVLASSGLRITSRGYKALKTLFEHGNLLYWCIGKNDTLELAKVLIHLKFPYNHVSGGLEVLPEHKRDFYYLVMHRHAQVRKRQYPNTHLSVGKSDRYSDGRPGWAEKIMANRESEQ</sequence>
<keyword evidence="2" id="KW-1185">Reference proteome</keyword>
<dbReference type="RefSeq" id="WP_379800148.1">
    <property type="nucleotide sequence ID" value="NZ_JBHSFY010000012.1"/>
</dbReference>
<accession>A0ABV8ZH11</accession>
<comment type="caution">
    <text evidence="1">The sequence shown here is derived from an EMBL/GenBank/DDBJ whole genome shotgun (WGS) entry which is preliminary data.</text>
</comment>